<dbReference type="EMBL" id="BGOW01000013">
    <property type="protein sequence ID" value="GBL45554.1"/>
    <property type="molecule type" value="Genomic_DNA"/>
</dbReference>
<proteinExistence type="predicted"/>
<evidence type="ECO:0000313" key="2">
    <source>
        <dbReference type="EMBL" id="GBL45554.1"/>
    </source>
</evidence>
<dbReference type="AlphaFoldDB" id="A0A401JD93"/>
<reference evidence="2 3" key="1">
    <citation type="journal article" date="2019" name="Front. Microbiol.">
        <title>Genomes of Neutrophilic Sulfur-Oxidizing Chemolithoautotrophs Representing 9 Proteobacterial Species From 8 Genera.</title>
        <authorList>
            <person name="Watanabe T."/>
            <person name="Kojima H."/>
            <person name="Umezawa K."/>
            <person name="Hori C."/>
            <person name="Takasuka T.E."/>
            <person name="Kato Y."/>
            <person name="Fukui M."/>
        </authorList>
    </citation>
    <scope>NUCLEOTIDE SEQUENCE [LARGE SCALE GENOMIC DNA]</scope>
    <source>
        <strain evidence="2 3">TTN</strain>
    </source>
</reference>
<evidence type="ECO:0000313" key="3">
    <source>
        <dbReference type="Proteomes" id="UP000286806"/>
    </source>
</evidence>
<name>A0A401JD93_9PROT</name>
<evidence type="ECO:0000256" key="1">
    <source>
        <dbReference type="SAM" id="Phobius"/>
    </source>
</evidence>
<comment type="caution">
    <text evidence="2">The sequence shown here is derived from an EMBL/GenBank/DDBJ whole genome shotgun (WGS) entry which is preliminary data.</text>
</comment>
<accession>A0A401JD93</accession>
<gene>
    <name evidence="2" type="ORF">SFMTTN_1364</name>
</gene>
<sequence length="94" mass="9977">MKRFNEDVRQKLAIPAVLLASAGVGLSIGVLLKHRLQTPPHSTAIKSGETPSGKIAHTFGNLLKIIAMVRTIAAALPPDMTCRTQPKSGSKPQP</sequence>
<keyword evidence="1" id="KW-0472">Membrane</keyword>
<keyword evidence="1" id="KW-1133">Transmembrane helix</keyword>
<dbReference type="Proteomes" id="UP000286806">
    <property type="component" value="Unassembled WGS sequence"/>
</dbReference>
<feature type="transmembrane region" description="Helical" evidence="1">
    <location>
        <begin position="12"/>
        <end position="32"/>
    </location>
</feature>
<organism evidence="2 3">
    <name type="scientific">Sulfuriferula multivorans</name>
    <dbReference type="NCBI Taxonomy" id="1559896"/>
    <lineage>
        <taxon>Bacteria</taxon>
        <taxon>Pseudomonadati</taxon>
        <taxon>Pseudomonadota</taxon>
        <taxon>Betaproteobacteria</taxon>
        <taxon>Nitrosomonadales</taxon>
        <taxon>Sulfuricellaceae</taxon>
        <taxon>Sulfuriferula</taxon>
    </lineage>
</organism>
<protein>
    <submittedName>
        <fullName evidence="2">Uncharacterized protein</fullName>
    </submittedName>
</protein>
<keyword evidence="3" id="KW-1185">Reference proteome</keyword>
<keyword evidence="1" id="KW-0812">Transmembrane</keyword>